<protein>
    <recommendedName>
        <fullName evidence="2 3">Single-stranded DNA-binding protein</fullName>
    </recommendedName>
</protein>
<dbReference type="CDD" id="cd04496">
    <property type="entry name" value="SSB_OBF"/>
    <property type="match status" value="1"/>
</dbReference>
<sequence length="115" mass="13193">MEVKILNNVNLIGRLTKDAQIVEMKSGNRSVINFILAVNKDFINDRGEREADFIPISYWSNHGEKLCLHLKKGKLIGVNGRICVKSSVKEEIKKYFTTVEAYKIEFLEHNKEVLA</sequence>
<dbReference type="Proteomes" id="UP000007969">
    <property type="component" value="Chromosome"/>
</dbReference>
<dbReference type="GO" id="GO:0003697">
    <property type="term" value="F:single-stranded DNA binding"/>
    <property type="evidence" value="ECO:0007669"/>
    <property type="project" value="InterPro"/>
</dbReference>
<dbReference type="PANTHER" id="PTHR10302">
    <property type="entry name" value="SINGLE-STRANDED DNA-BINDING PROTEIN"/>
    <property type="match status" value="1"/>
</dbReference>
<dbReference type="NCBIfam" id="TIGR00621">
    <property type="entry name" value="ssb"/>
    <property type="match status" value="1"/>
</dbReference>
<name>B9E0S1_CLOK1</name>
<dbReference type="Pfam" id="PF00436">
    <property type="entry name" value="SSB"/>
    <property type="match status" value="1"/>
</dbReference>
<organism evidence="4 5">
    <name type="scientific">Clostridium kluyveri (strain NBRC 12016)</name>
    <dbReference type="NCBI Taxonomy" id="583346"/>
    <lineage>
        <taxon>Bacteria</taxon>
        <taxon>Bacillati</taxon>
        <taxon>Bacillota</taxon>
        <taxon>Clostridia</taxon>
        <taxon>Eubacteriales</taxon>
        <taxon>Clostridiaceae</taxon>
        <taxon>Clostridium</taxon>
    </lineage>
</organism>
<dbReference type="Gene3D" id="2.40.50.140">
    <property type="entry name" value="Nucleic acid-binding proteins"/>
    <property type="match status" value="1"/>
</dbReference>
<dbReference type="EMBL" id="AP009049">
    <property type="protein sequence ID" value="BAH06096.1"/>
    <property type="molecule type" value="Genomic_DNA"/>
</dbReference>
<dbReference type="InterPro" id="IPR000424">
    <property type="entry name" value="Primosome_PriB/ssb"/>
</dbReference>
<gene>
    <name evidence="4" type="ordered locus">CKR_1045</name>
</gene>
<dbReference type="AlphaFoldDB" id="B9E0S1"/>
<keyword evidence="1 2" id="KW-0238">DNA-binding</keyword>
<evidence type="ECO:0000256" key="1">
    <source>
        <dbReference type="ARBA" id="ARBA00023125"/>
    </source>
</evidence>
<dbReference type="InterPro" id="IPR011344">
    <property type="entry name" value="ssDNA-bd"/>
</dbReference>
<dbReference type="SUPFAM" id="SSF50249">
    <property type="entry name" value="Nucleic acid-binding proteins"/>
    <property type="match status" value="1"/>
</dbReference>
<reference evidence="5" key="1">
    <citation type="submission" date="2005-09" db="EMBL/GenBank/DDBJ databases">
        <title>Complete genome sequence of Clostridium kluyveri and comparative genomics of Clostridia species.</title>
        <authorList>
            <person name="Inui M."/>
            <person name="Nonaka H."/>
            <person name="Shinoda Y."/>
            <person name="Ikenaga Y."/>
            <person name="Abe M."/>
            <person name="Naito K."/>
            <person name="Vertes A.A."/>
            <person name="Yukawa H."/>
        </authorList>
    </citation>
    <scope>NUCLEOTIDE SEQUENCE [LARGE SCALE GENOMIC DNA]</scope>
    <source>
        <strain evidence="5">NBRC 12016</strain>
    </source>
</reference>
<dbReference type="InterPro" id="IPR012340">
    <property type="entry name" value="NA-bd_OB-fold"/>
</dbReference>
<dbReference type="PROSITE" id="PS50935">
    <property type="entry name" value="SSB"/>
    <property type="match status" value="1"/>
</dbReference>
<dbReference type="PIRSF" id="PIRSF002070">
    <property type="entry name" value="SSB"/>
    <property type="match status" value="1"/>
</dbReference>
<evidence type="ECO:0000313" key="4">
    <source>
        <dbReference type="EMBL" id="BAH06096.1"/>
    </source>
</evidence>
<dbReference type="GO" id="GO:0006260">
    <property type="term" value="P:DNA replication"/>
    <property type="evidence" value="ECO:0007669"/>
    <property type="project" value="InterPro"/>
</dbReference>
<dbReference type="GO" id="GO:0009295">
    <property type="term" value="C:nucleoid"/>
    <property type="evidence" value="ECO:0007669"/>
    <property type="project" value="TreeGrafter"/>
</dbReference>
<accession>B9E0S1</accession>
<evidence type="ECO:0000256" key="3">
    <source>
        <dbReference type="RuleBase" id="RU000524"/>
    </source>
</evidence>
<evidence type="ECO:0000313" key="5">
    <source>
        <dbReference type="Proteomes" id="UP000007969"/>
    </source>
</evidence>
<dbReference type="PANTHER" id="PTHR10302:SF27">
    <property type="entry name" value="SINGLE-STRANDED DNA-BINDING PROTEIN"/>
    <property type="match status" value="1"/>
</dbReference>
<evidence type="ECO:0000256" key="2">
    <source>
        <dbReference type="PIRNR" id="PIRNR002070"/>
    </source>
</evidence>
<dbReference type="KEGG" id="ckr:CKR_1045"/>
<proteinExistence type="predicted"/>
<dbReference type="HOGENOM" id="CLU_078758_6_1_9"/>